<dbReference type="RefSeq" id="XP_001317429.1">
    <property type="nucleotide sequence ID" value="XM_001317394.1"/>
</dbReference>
<dbReference type="STRING" id="5722.A2EQ31"/>
<evidence type="ECO:0000256" key="2">
    <source>
        <dbReference type="ARBA" id="ARBA00008607"/>
    </source>
</evidence>
<dbReference type="VEuPathDB" id="TrichDB:TVAG_473850"/>
<dbReference type="OrthoDB" id="1937912at2759"/>
<keyword evidence="4" id="KW-0010">Activator</keyword>
<keyword evidence="3 6" id="KW-0103">Bromodomain</keyword>
<dbReference type="Gene3D" id="1.20.920.10">
    <property type="entry name" value="Bromodomain-like"/>
    <property type="match status" value="1"/>
</dbReference>
<gene>
    <name evidence="9" type="ORF">TVAG_473850</name>
</gene>
<evidence type="ECO:0000256" key="1">
    <source>
        <dbReference type="ARBA" id="ARBA00004123"/>
    </source>
</evidence>
<reference evidence="9" key="1">
    <citation type="submission" date="2006-10" db="EMBL/GenBank/DDBJ databases">
        <authorList>
            <person name="Amadeo P."/>
            <person name="Zhao Q."/>
            <person name="Wortman J."/>
            <person name="Fraser-Liggett C."/>
            <person name="Carlton J."/>
        </authorList>
    </citation>
    <scope>NUCLEOTIDE SEQUENCE</scope>
    <source>
        <strain evidence="9">G3</strain>
    </source>
</reference>
<accession>A2EQ31</accession>
<sequence>MEESAPIWLHRPPITSNLRTHPGIRHISRLHTKPAPMKHVDERYKDAQLRIVRNFLGAHPQTLILLNESKNLFSKQLPNMGGEYISRLVFDIHSETVMLLSNGIVTGSISSRLFPIEEFVEIVFLAVQSQDQARGYGRLVMNYLKQAMMVYKFYDFLACADNEAVTFFKKLGFNDRAIMMDPSRWVRRIKDYDGVTLVHCKLHKEIDYMNFAKTIQLQIDFVENIIGKHIINTPKALENPFVNHTFAPTKVSMPLPKIMKLIHNNVPQTEYDKNKIVDYREKMSKLRKTFISIIDKFIANPKFMLFERPVTEDIAPKYFELIQKPMDFITIKRRLERFPDYYKRPEQLYSDFQLIADNCKAFNPPGSQYIALSNSLMSTVKAIFGQEFPDHAV</sequence>
<dbReference type="eggNOG" id="KOG1472">
    <property type="taxonomic scope" value="Eukaryota"/>
</dbReference>
<keyword evidence="5" id="KW-0539">Nucleus</keyword>
<comment type="subcellular location">
    <subcellularLocation>
        <location evidence="1">Nucleus</location>
    </subcellularLocation>
</comment>
<dbReference type="Pfam" id="PF00583">
    <property type="entry name" value="Acetyltransf_1"/>
    <property type="match status" value="1"/>
</dbReference>
<dbReference type="VEuPathDB" id="TrichDB:TVAGG3_0072740"/>
<dbReference type="PROSITE" id="PS50014">
    <property type="entry name" value="BROMODOMAIN_2"/>
    <property type="match status" value="1"/>
</dbReference>
<dbReference type="GO" id="GO:0010484">
    <property type="term" value="F:histone H3 acetyltransferase activity"/>
    <property type="evidence" value="ECO:0000318"/>
    <property type="project" value="GO_Central"/>
</dbReference>
<dbReference type="Pfam" id="PF00439">
    <property type="entry name" value="Bromodomain"/>
    <property type="match status" value="1"/>
</dbReference>
<dbReference type="PRINTS" id="PR00503">
    <property type="entry name" value="BROMODOMAIN"/>
</dbReference>
<dbReference type="GO" id="GO:0006338">
    <property type="term" value="P:chromatin remodeling"/>
    <property type="evidence" value="ECO:0000318"/>
    <property type="project" value="GO_Central"/>
</dbReference>
<protein>
    <submittedName>
        <fullName evidence="9">Acetyltransferase, GNAT family protein</fullName>
    </submittedName>
</protein>
<evidence type="ECO:0000259" key="7">
    <source>
        <dbReference type="PROSITE" id="PS50014"/>
    </source>
</evidence>
<dbReference type="PANTHER" id="PTHR45750:SF3">
    <property type="entry name" value="HISTONE ACETYLTRANSFERASE"/>
    <property type="match status" value="1"/>
</dbReference>
<keyword evidence="10" id="KW-1185">Reference proteome</keyword>
<dbReference type="InterPro" id="IPR000182">
    <property type="entry name" value="GNAT_dom"/>
</dbReference>
<dbReference type="SUPFAM" id="SSF55729">
    <property type="entry name" value="Acyl-CoA N-acyltransferases (Nat)"/>
    <property type="match status" value="1"/>
</dbReference>
<evidence type="ECO:0000313" key="10">
    <source>
        <dbReference type="Proteomes" id="UP000001542"/>
    </source>
</evidence>
<evidence type="ECO:0000313" key="9">
    <source>
        <dbReference type="EMBL" id="EAY05206.1"/>
    </source>
</evidence>
<dbReference type="EMBL" id="DS113454">
    <property type="protein sequence ID" value="EAY05206.1"/>
    <property type="molecule type" value="Genomic_DNA"/>
</dbReference>
<evidence type="ECO:0000256" key="6">
    <source>
        <dbReference type="PROSITE-ProRule" id="PRU00035"/>
    </source>
</evidence>
<dbReference type="CDD" id="cd04369">
    <property type="entry name" value="Bromodomain"/>
    <property type="match status" value="1"/>
</dbReference>
<dbReference type="GO" id="GO:0000123">
    <property type="term" value="C:histone acetyltransferase complex"/>
    <property type="evidence" value="ECO:0000318"/>
    <property type="project" value="GO_Central"/>
</dbReference>
<comment type="similarity">
    <text evidence="2">Belongs to the acetyltransferase family. GCN5 subfamily.</text>
</comment>
<evidence type="ECO:0000259" key="8">
    <source>
        <dbReference type="PROSITE" id="PS51186"/>
    </source>
</evidence>
<evidence type="ECO:0000256" key="5">
    <source>
        <dbReference type="ARBA" id="ARBA00023242"/>
    </source>
</evidence>
<dbReference type="AlphaFoldDB" id="A2EQ31"/>
<dbReference type="InterPro" id="IPR036427">
    <property type="entry name" value="Bromodomain-like_sf"/>
</dbReference>
<reference evidence="9" key="2">
    <citation type="journal article" date="2007" name="Science">
        <title>Draft genome sequence of the sexually transmitted pathogen Trichomonas vaginalis.</title>
        <authorList>
            <person name="Carlton J.M."/>
            <person name="Hirt R.P."/>
            <person name="Silva J.C."/>
            <person name="Delcher A.L."/>
            <person name="Schatz M."/>
            <person name="Zhao Q."/>
            <person name="Wortman J.R."/>
            <person name="Bidwell S.L."/>
            <person name="Alsmark U.C.M."/>
            <person name="Besteiro S."/>
            <person name="Sicheritz-Ponten T."/>
            <person name="Noel C.J."/>
            <person name="Dacks J.B."/>
            <person name="Foster P.G."/>
            <person name="Simillion C."/>
            <person name="Van de Peer Y."/>
            <person name="Miranda-Saavedra D."/>
            <person name="Barton G.J."/>
            <person name="Westrop G.D."/>
            <person name="Mueller S."/>
            <person name="Dessi D."/>
            <person name="Fiori P.L."/>
            <person name="Ren Q."/>
            <person name="Paulsen I."/>
            <person name="Zhang H."/>
            <person name="Bastida-Corcuera F.D."/>
            <person name="Simoes-Barbosa A."/>
            <person name="Brown M.T."/>
            <person name="Hayes R.D."/>
            <person name="Mukherjee M."/>
            <person name="Okumura C.Y."/>
            <person name="Schneider R."/>
            <person name="Smith A.J."/>
            <person name="Vanacova S."/>
            <person name="Villalvazo M."/>
            <person name="Haas B.J."/>
            <person name="Pertea M."/>
            <person name="Feldblyum T.V."/>
            <person name="Utterback T.R."/>
            <person name="Shu C.L."/>
            <person name="Osoegawa K."/>
            <person name="de Jong P.J."/>
            <person name="Hrdy I."/>
            <person name="Horvathova L."/>
            <person name="Zubacova Z."/>
            <person name="Dolezal P."/>
            <person name="Malik S.B."/>
            <person name="Logsdon J.M. Jr."/>
            <person name="Henze K."/>
            <person name="Gupta A."/>
            <person name="Wang C.C."/>
            <person name="Dunne R.L."/>
            <person name="Upcroft J.A."/>
            <person name="Upcroft P."/>
            <person name="White O."/>
            <person name="Salzberg S.L."/>
            <person name="Tang P."/>
            <person name="Chiu C.-H."/>
            <person name="Lee Y.-S."/>
            <person name="Embley T.M."/>
            <person name="Coombs G.H."/>
            <person name="Mottram J.C."/>
            <person name="Tachezy J."/>
            <person name="Fraser-Liggett C.M."/>
            <person name="Johnson P.J."/>
        </authorList>
    </citation>
    <scope>NUCLEOTIDE SEQUENCE [LARGE SCALE GENOMIC DNA]</scope>
    <source>
        <strain evidence="9">G3</strain>
    </source>
</reference>
<dbReference type="InterPro" id="IPR001487">
    <property type="entry name" value="Bromodomain"/>
</dbReference>
<proteinExistence type="inferred from homology"/>
<dbReference type="SUPFAM" id="SSF47370">
    <property type="entry name" value="Bromodomain"/>
    <property type="match status" value="1"/>
</dbReference>
<dbReference type="KEGG" id="tva:4763083"/>
<dbReference type="SMR" id="A2EQ31"/>
<evidence type="ECO:0000256" key="4">
    <source>
        <dbReference type="ARBA" id="ARBA00023159"/>
    </source>
</evidence>
<dbReference type="PANTHER" id="PTHR45750">
    <property type="entry name" value="GH11602P"/>
    <property type="match status" value="1"/>
</dbReference>
<dbReference type="SMART" id="SM00297">
    <property type="entry name" value="BROMO"/>
    <property type="match status" value="1"/>
</dbReference>
<feature type="domain" description="Bromo" evidence="7">
    <location>
        <begin position="306"/>
        <end position="370"/>
    </location>
</feature>
<feature type="domain" description="N-acetyltransferase" evidence="8">
    <location>
        <begin position="56"/>
        <end position="193"/>
    </location>
</feature>
<dbReference type="InParanoid" id="A2EQ31"/>
<dbReference type="InterPro" id="IPR016181">
    <property type="entry name" value="Acyl_CoA_acyltransferase"/>
</dbReference>
<organism evidence="9 10">
    <name type="scientific">Trichomonas vaginalis (strain ATCC PRA-98 / G3)</name>
    <dbReference type="NCBI Taxonomy" id="412133"/>
    <lineage>
        <taxon>Eukaryota</taxon>
        <taxon>Metamonada</taxon>
        <taxon>Parabasalia</taxon>
        <taxon>Trichomonadida</taxon>
        <taxon>Trichomonadidae</taxon>
        <taxon>Trichomonas</taxon>
    </lineage>
</organism>
<dbReference type="GO" id="GO:0045944">
    <property type="term" value="P:positive regulation of transcription by RNA polymerase II"/>
    <property type="evidence" value="ECO:0000318"/>
    <property type="project" value="GO_Central"/>
</dbReference>
<dbReference type="PROSITE" id="PS51186">
    <property type="entry name" value="GNAT"/>
    <property type="match status" value="1"/>
</dbReference>
<dbReference type="GO" id="GO:0005634">
    <property type="term" value="C:nucleus"/>
    <property type="evidence" value="ECO:0007669"/>
    <property type="project" value="UniProtKB-SubCell"/>
</dbReference>
<name>A2EQ31_TRIV3</name>
<dbReference type="Proteomes" id="UP000001542">
    <property type="component" value="Unassembled WGS sequence"/>
</dbReference>
<dbReference type="InterPro" id="IPR037800">
    <property type="entry name" value="GCN5"/>
</dbReference>
<evidence type="ECO:0000256" key="3">
    <source>
        <dbReference type="ARBA" id="ARBA00023117"/>
    </source>
</evidence>
<dbReference type="Gene3D" id="3.40.630.30">
    <property type="match status" value="1"/>
</dbReference>